<dbReference type="Proteomes" id="UP001165492">
    <property type="component" value="Unassembled WGS sequence"/>
</dbReference>
<reference evidence="3" key="1">
    <citation type="submission" date="2021-11" db="EMBL/GenBank/DDBJ databases">
        <title>Description of a new species Pelosinus isolated from the bottom sediments of Lake Baikal.</title>
        <authorList>
            <person name="Zakharyuk A."/>
        </authorList>
    </citation>
    <scope>NUCLEOTIDE SEQUENCE</scope>
    <source>
        <strain evidence="3">Bkl1</strain>
    </source>
</reference>
<keyword evidence="2" id="KW-0677">Repeat</keyword>
<dbReference type="SUPFAM" id="SSF82171">
    <property type="entry name" value="DPP6 N-terminal domain-like"/>
    <property type="match status" value="1"/>
</dbReference>
<keyword evidence="1" id="KW-0853">WD repeat</keyword>
<dbReference type="Gene3D" id="2.130.10.10">
    <property type="entry name" value="YVTN repeat-like/Quinoprotein amine dehydrogenase"/>
    <property type="match status" value="2"/>
</dbReference>
<protein>
    <recommendedName>
        <fullName evidence="5">WD40 repeat domain-containing protein</fullName>
    </recommendedName>
</protein>
<evidence type="ECO:0000256" key="2">
    <source>
        <dbReference type="ARBA" id="ARBA00022737"/>
    </source>
</evidence>
<dbReference type="RefSeq" id="WP_229533316.1">
    <property type="nucleotide sequence ID" value="NZ_JAJHJB010000001.1"/>
</dbReference>
<accession>A0ABS8HLC4</accession>
<dbReference type="SMART" id="SM00320">
    <property type="entry name" value="WD40"/>
    <property type="match status" value="4"/>
</dbReference>
<evidence type="ECO:0000256" key="1">
    <source>
        <dbReference type="ARBA" id="ARBA00022574"/>
    </source>
</evidence>
<dbReference type="Pfam" id="PF00400">
    <property type="entry name" value="WD40"/>
    <property type="match status" value="2"/>
</dbReference>
<dbReference type="EMBL" id="JAJHJB010000001">
    <property type="protein sequence ID" value="MCC5463767.1"/>
    <property type="molecule type" value="Genomic_DNA"/>
</dbReference>
<dbReference type="InterPro" id="IPR050349">
    <property type="entry name" value="WD_LIS1/nudF_dynein_reg"/>
</dbReference>
<gene>
    <name evidence="3" type="ORF">LMF89_00135</name>
</gene>
<dbReference type="InterPro" id="IPR001680">
    <property type="entry name" value="WD40_rpt"/>
</dbReference>
<evidence type="ECO:0000313" key="4">
    <source>
        <dbReference type="Proteomes" id="UP001165492"/>
    </source>
</evidence>
<comment type="caution">
    <text evidence="3">The sequence shown here is derived from an EMBL/GenBank/DDBJ whole genome shotgun (WGS) entry which is preliminary data.</text>
</comment>
<sequence>MTKIIKGPLGTGGGNLTYSPDGRYLAMVGREKDNSCICIWDVSTGNLHKVLAQEKELNLHSEEVTPYALPNVIFSPDGRHLAAAVRLDEARFIKIWDVTTWKLVGILPLRYGVYENAMAYSPDGSYLAVIDESSVKVWNTRNHLLAGTLPHPEKYLRRGIAYSPDGRYIAAGGEKYIKIWDVSEYDLGKFRWKSRSDE</sequence>
<organism evidence="3 4">
    <name type="scientific">Pelosinus baikalensis</name>
    <dbReference type="NCBI Taxonomy" id="2892015"/>
    <lineage>
        <taxon>Bacteria</taxon>
        <taxon>Bacillati</taxon>
        <taxon>Bacillota</taxon>
        <taxon>Negativicutes</taxon>
        <taxon>Selenomonadales</taxon>
        <taxon>Sporomusaceae</taxon>
        <taxon>Pelosinus</taxon>
    </lineage>
</organism>
<keyword evidence="4" id="KW-1185">Reference proteome</keyword>
<proteinExistence type="predicted"/>
<evidence type="ECO:0000313" key="3">
    <source>
        <dbReference type="EMBL" id="MCC5463767.1"/>
    </source>
</evidence>
<name>A0ABS8HLC4_9FIRM</name>
<evidence type="ECO:0008006" key="5">
    <source>
        <dbReference type="Google" id="ProtNLM"/>
    </source>
</evidence>
<dbReference type="InterPro" id="IPR015943">
    <property type="entry name" value="WD40/YVTN_repeat-like_dom_sf"/>
</dbReference>
<dbReference type="PANTHER" id="PTHR44129">
    <property type="entry name" value="WD REPEAT-CONTAINING PROTEIN POP1"/>
    <property type="match status" value="1"/>
</dbReference>